<reference evidence="1" key="2">
    <citation type="submission" date="2020-09" db="EMBL/GenBank/DDBJ databases">
        <authorList>
            <person name="Sun Q."/>
            <person name="Zhou Y."/>
        </authorList>
    </citation>
    <scope>NUCLEOTIDE SEQUENCE</scope>
    <source>
        <strain evidence="1">CGMCC 4.7679</strain>
    </source>
</reference>
<proteinExistence type="predicted"/>
<dbReference type="AlphaFoldDB" id="A0A8H9MCC1"/>
<accession>A0A8H9MCC1</accession>
<gene>
    <name evidence="1" type="ORF">GCM10017566_14930</name>
</gene>
<sequence>MRTLSQEEHFRTGVSGDFATGARRFHSAATRLLLSGDGLTTTMLEAWARGPMCLVSRNCRLAFPVPPDAEELLRVRDRPVLVRESALADPGGRIWSVNSVVANLDLNATAARCFTGAEPLGAALKAAGVACRRTMVRAGRRPWSGEPAAFRTYVLWFEDQPLAAIRETFNPALVDAGLAETP</sequence>
<name>A0A8H9MCC1_9PSEU</name>
<keyword evidence="2" id="KW-1185">Reference proteome</keyword>
<dbReference type="EMBL" id="BNAV01000001">
    <property type="protein sequence ID" value="GHF42354.1"/>
    <property type="molecule type" value="Genomic_DNA"/>
</dbReference>
<dbReference type="Gene3D" id="3.40.1410.10">
    <property type="entry name" value="Chorismate lyase-like"/>
    <property type="match status" value="1"/>
</dbReference>
<reference evidence="1" key="1">
    <citation type="journal article" date="2014" name="Int. J. Syst. Evol. Microbiol.">
        <title>Complete genome sequence of Corynebacterium casei LMG S-19264T (=DSM 44701T), isolated from a smear-ripened cheese.</title>
        <authorList>
            <consortium name="US DOE Joint Genome Institute (JGI-PGF)"/>
            <person name="Walter F."/>
            <person name="Albersmeier A."/>
            <person name="Kalinowski J."/>
            <person name="Ruckert C."/>
        </authorList>
    </citation>
    <scope>NUCLEOTIDE SEQUENCE</scope>
    <source>
        <strain evidence="1">CGMCC 4.7679</strain>
    </source>
</reference>
<evidence type="ECO:0008006" key="3">
    <source>
        <dbReference type="Google" id="ProtNLM"/>
    </source>
</evidence>
<organism evidence="1 2">
    <name type="scientific">Amycolatopsis bartoniae</name>
    <dbReference type="NCBI Taxonomy" id="941986"/>
    <lineage>
        <taxon>Bacteria</taxon>
        <taxon>Bacillati</taxon>
        <taxon>Actinomycetota</taxon>
        <taxon>Actinomycetes</taxon>
        <taxon>Pseudonocardiales</taxon>
        <taxon>Pseudonocardiaceae</taxon>
        <taxon>Amycolatopsis</taxon>
    </lineage>
</organism>
<dbReference type="SUPFAM" id="SSF64288">
    <property type="entry name" value="Chorismate lyase-like"/>
    <property type="match status" value="1"/>
</dbReference>
<evidence type="ECO:0000313" key="1">
    <source>
        <dbReference type="EMBL" id="GHF42354.1"/>
    </source>
</evidence>
<dbReference type="Proteomes" id="UP000658656">
    <property type="component" value="Unassembled WGS sequence"/>
</dbReference>
<dbReference type="InterPro" id="IPR028978">
    <property type="entry name" value="Chorismate_lyase_/UTRA_dom_sf"/>
</dbReference>
<comment type="caution">
    <text evidence="1">The sequence shown here is derived from an EMBL/GenBank/DDBJ whole genome shotgun (WGS) entry which is preliminary data.</text>
</comment>
<dbReference type="RefSeq" id="WP_183176814.1">
    <property type="nucleotide sequence ID" value="NZ_BNAV01000001.1"/>
</dbReference>
<evidence type="ECO:0000313" key="2">
    <source>
        <dbReference type="Proteomes" id="UP000658656"/>
    </source>
</evidence>
<protein>
    <recommendedName>
        <fullName evidence="3">Chorismate lyase</fullName>
    </recommendedName>
</protein>